<dbReference type="Gene3D" id="3.40.50.300">
    <property type="entry name" value="P-loop containing nucleotide triphosphate hydrolases"/>
    <property type="match status" value="1"/>
</dbReference>
<evidence type="ECO:0000313" key="3">
    <source>
        <dbReference type="EMBL" id="PIK44941.1"/>
    </source>
</evidence>
<name>A0A2G8KAB4_STIJA</name>
<dbReference type="OrthoDB" id="2325716at2759"/>
<proteinExistence type="predicted"/>
<gene>
    <name evidence="3" type="ORF">BSL78_18200</name>
</gene>
<dbReference type="InterPro" id="IPR027417">
    <property type="entry name" value="P-loop_NTPase"/>
</dbReference>
<accession>A0A2G8KAB4</accession>
<sequence length="608" mass="69195">MDIDEAKRLPGFADLIKGFCNDIPSQKSTTVRVFLSSTFTDMIHERNKLLREVYPKLQRYCQERGLDFEVVDMRWGVHDNVTTDHKTTHLCMVEIDNCRNLSQGPCFVAFLGNKYGYRPLRATIAAEMFDKLCDLLENEVVNKGVTLAECSKNGCHEGYLISKFQMTEQEVMQAFKDNNNPESNVLVFLRHMNGIESCEGPMKRKFIDCTDDGSVNMEAQGLLKRLKEEVLPSMLPASSIHEYTIPWKESGVDPSSTDHKEYLSDITQQFYHSMMAMINNKLHEKSKIVSTELSAFYEELIHQHTFQAVKCKSFKGREDVFAALHTVLEVKSDKPCILHGISGSGKTSVMAMLATNAKSIFTGDLVCVLRFLGTSSLSSTIRDTLLSVCRQICFAYDMEQPKDDEVEDFHKLDIFFKSLLMNAPTKEKPLFLLLDSIDQLSSKNNAYSMNWLPLSFSKYAHIVVSMLPVVNNCLQSMQKLLKDQDCYVEMTPVKQNLGLQIVDGWLQHLGRTITEEQRNIISTAMINCPQPLYLKIVFEQFSKWPSYKSVKDVQLPATVRAAITELFEELERKHGQLLVSHTLGYLTAGRQGLTYSELSDSSHVMTRY</sequence>
<evidence type="ECO:0000259" key="2">
    <source>
        <dbReference type="Pfam" id="PF13271"/>
    </source>
</evidence>
<protein>
    <submittedName>
        <fullName evidence="3">Putative NACHT and WD repeat domain-containing protein 1-like</fullName>
    </submittedName>
</protein>
<dbReference type="PANTHER" id="PTHR19871:SF14">
    <property type="entry name" value="DUF4062 DOMAIN-CONTAINING PROTEIN"/>
    <property type="match status" value="1"/>
</dbReference>
<dbReference type="Proteomes" id="UP000230750">
    <property type="component" value="Unassembled WGS sequence"/>
</dbReference>
<feature type="domain" description="Orc1-like AAA ATPase" evidence="1">
    <location>
        <begin position="314"/>
        <end position="442"/>
    </location>
</feature>
<dbReference type="InterPro" id="IPR041664">
    <property type="entry name" value="AAA_16"/>
</dbReference>
<reference evidence="3 4" key="1">
    <citation type="journal article" date="2017" name="PLoS Biol.">
        <title>The sea cucumber genome provides insights into morphological evolution and visceral regeneration.</title>
        <authorList>
            <person name="Zhang X."/>
            <person name="Sun L."/>
            <person name="Yuan J."/>
            <person name="Sun Y."/>
            <person name="Gao Y."/>
            <person name="Zhang L."/>
            <person name="Li S."/>
            <person name="Dai H."/>
            <person name="Hamel J.F."/>
            <person name="Liu C."/>
            <person name="Yu Y."/>
            <person name="Liu S."/>
            <person name="Lin W."/>
            <person name="Guo K."/>
            <person name="Jin S."/>
            <person name="Xu P."/>
            <person name="Storey K.B."/>
            <person name="Huan P."/>
            <person name="Zhang T."/>
            <person name="Zhou Y."/>
            <person name="Zhang J."/>
            <person name="Lin C."/>
            <person name="Li X."/>
            <person name="Xing L."/>
            <person name="Huo D."/>
            <person name="Sun M."/>
            <person name="Wang L."/>
            <person name="Mercier A."/>
            <person name="Li F."/>
            <person name="Yang H."/>
            <person name="Xiang J."/>
        </authorList>
    </citation>
    <scope>NUCLEOTIDE SEQUENCE [LARGE SCALE GENOMIC DNA]</scope>
    <source>
        <strain evidence="3">Shaxun</strain>
        <tissue evidence="3">Muscle</tissue>
    </source>
</reference>
<keyword evidence="4" id="KW-1185">Reference proteome</keyword>
<dbReference type="STRING" id="307972.A0A2G8KAB4"/>
<dbReference type="Pfam" id="PF13271">
    <property type="entry name" value="DUF4062"/>
    <property type="match status" value="1"/>
</dbReference>
<organism evidence="3 4">
    <name type="scientific">Stichopus japonicus</name>
    <name type="common">Sea cucumber</name>
    <dbReference type="NCBI Taxonomy" id="307972"/>
    <lineage>
        <taxon>Eukaryota</taxon>
        <taxon>Metazoa</taxon>
        <taxon>Echinodermata</taxon>
        <taxon>Eleutherozoa</taxon>
        <taxon>Echinozoa</taxon>
        <taxon>Holothuroidea</taxon>
        <taxon>Aspidochirotacea</taxon>
        <taxon>Aspidochirotida</taxon>
        <taxon>Stichopodidae</taxon>
        <taxon>Apostichopus</taxon>
    </lineage>
</organism>
<dbReference type="PANTHER" id="PTHR19871">
    <property type="entry name" value="BETA TRANSDUCIN-RELATED PROTEIN"/>
    <property type="match status" value="1"/>
</dbReference>
<comment type="caution">
    <text evidence="3">The sequence shown here is derived from an EMBL/GenBank/DDBJ whole genome shotgun (WGS) entry which is preliminary data.</text>
</comment>
<evidence type="ECO:0000313" key="4">
    <source>
        <dbReference type="Proteomes" id="UP000230750"/>
    </source>
</evidence>
<dbReference type="Pfam" id="PF13191">
    <property type="entry name" value="AAA_16"/>
    <property type="match status" value="1"/>
</dbReference>
<dbReference type="EMBL" id="MRZV01000743">
    <property type="protein sequence ID" value="PIK44941.1"/>
    <property type="molecule type" value="Genomic_DNA"/>
</dbReference>
<dbReference type="AlphaFoldDB" id="A0A2G8KAB4"/>
<dbReference type="SUPFAM" id="SSF52540">
    <property type="entry name" value="P-loop containing nucleoside triphosphate hydrolases"/>
    <property type="match status" value="1"/>
</dbReference>
<dbReference type="InterPro" id="IPR025139">
    <property type="entry name" value="DUF4062"/>
</dbReference>
<evidence type="ECO:0000259" key="1">
    <source>
        <dbReference type="Pfam" id="PF13191"/>
    </source>
</evidence>
<dbReference type="InterPro" id="IPR052752">
    <property type="entry name" value="NACHT-WD_repeat"/>
</dbReference>
<feature type="domain" description="DUF4062" evidence="2">
    <location>
        <begin position="32"/>
        <end position="118"/>
    </location>
</feature>